<feature type="compositionally biased region" description="Polar residues" evidence="1">
    <location>
        <begin position="1"/>
        <end position="17"/>
    </location>
</feature>
<gene>
    <name evidence="2" type="ORF">CSOJ01_04404</name>
</gene>
<evidence type="ECO:0000313" key="2">
    <source>
        <dbReference type="EMBL" id="KAF6813839.1"/>
    </source>
</evidence>
<sequence>MPNQEAKTHPATRSTAADSPRAWNGPPPGRRPSPRPDGRSSPVASPFDNGSRCCQCQQYETKRSVFLAAIIARVAFEASHTEATGQVGFESTSSHWDWEHGAHDRLSSNITVEALAPCYIVTAHCGHANTPLGILNLEDMEAHVGIMAASCVRNS</sequence>
<protein>
    <submittedName>
        <fullName evidence="2">Uncharacterized protein</fullName>
    </submittedName>
</protein>
<dbReference type="EMBL" id="WIGN01000049">
    <property type="protein sequence ID" value="KAF6813839.1"/>
    <property type="molecule type" value="Genomic_DNA"/>
</dbReference>
<dbReference type="Proteomes" id="UP000652219">
    <property type="component" value="Unassembled WGS sequence"/>
</dbReference>
<evidence type="ECO:0000313" key="3">
    <source>
        <dbReference type="Proteomes" id="UP000652219"/>
    </source>
</evidence>
<dbReference type="AlphaFoldDB" id="A0A8H6JIJ1"/>
<reference evidence="2 3" key="1">
    <citation type="journal article" date="2020" name="Phytopathology">
        <title>Genome Sequence Resources of Colletotrichum truncatum, C. plurivorum, C. musicola, and C. sojae: Four Species Pathogenic to Soybean (Glycine max).</title>
        <authorList>
            <person name="Rogerio F."/>
            <person name="Boufleur T.R."/>
            <person name="Ciampi-Guillardi M."/>
            <person name="Sukno S.A."/>
            <person name="Thon M.R."/>
            <person name="Massola Junior N.S."/>
            <person name="Baroncelli R."/>
        </authorList>
    </citation>
    <scope>NUCLEOTIDE SEQUENCE [LARGE SCALE GENOMIC DNA]</scope>
    <source>
        <strain evidence="2 3">LFN0009</strain>
    </source>
</reference>
<feature type="region of interest" description="Disordered" evidence="1">
    <location>
        <begin position="1"/>
        <end position="51"/>
    </location>
</feature>
<keyword evidence="3" id="KW-1185">Reference proteome</keyword>
<accession>A0A8H6JIJ1</accession>
<evidence type="ECO:0000256" key="1">
    <source>
        <dbReference type="SAM" id="MobiDB-lite"/>
    </source>
</evidence>
<organism evidence="2 3">
    <name type="scientific">Colletotrichum sojae</name>
    <dbReference type="NCBI Taxonomy" id="2175907"/>
    <lineage>
        <taxon>Eukaryota</taxon>
        <taxon>Fungi</taxon>
        <taxon>Dikarya</taxon>
        <taxon>Ascomycota</taxon>
        <taxon>Pezizomycotina</taxon>
        <taxon>Sordariomycetes</taxon>
        <taxon>Hypocreomycetidae</taxon>
        <taxon>Glomerellales</taxon>
        <taxon>Glomerellaceae</taxon>
        <taxon>Colletotrichum</taxon>
        <taxon>Colletotrichum orchidearum species complex</taxon>
    </lineage>
</organism>
<comment type="caution">
    <text evidence="2">The sequence shown here is derived from an EMBL/GenBank/DDBJ whole genome shotgun (WGS) entry which is preliminary data.</text>
</comment>
<proteinExistence type="predicted"/>
<name>A0A8H6JIJ1_9PEZI</name>